<comment type="caution">
    <text evidence="2">The sequence shown here is derived from an EMBL/GenBank/DDBJ whole genome shotgun (WGS) entry which is preliminary data.</text>
</comment>
<keyword evidence="3" id="KW-1185">Reference proteome</keyword>
<feature type="compositionally biased region" description="Basic residues" evidence="1">
    <location>
        <begin position="213"/>
        <end position="226"/>
    </location>
</feature>
<proteinExistence type="predicted"/>
<evidence type="ECO:0000313" key="2">
    <source>
        <dbReference type="EMBL" id="KAK3239292.1"/>
    </source>
</evidence>
<evidence type="ECO:0000313" key="3">
    <source>
        <dbReference type="Proteomes" id="UP001190700"/>
    </source>
</evidence>
<feature type="region of interest" description="Disordered" evidence="1">
    <location>
        <begin position="120"/>
        <end position="241"/>
    </location>
</feature>
<dbReference type="Proteomes" id="UP001190700">
    <property type="component" value="Unassembled WGS sequence"/>
</dbReference>
<name>A0AAE0BPE4_9CHLO</name>
<accession>A0AAE0BPE4</accession>
<sequence>YQQVITGYDVLISCTKNACDFIAMGDQPLEFLPEGNKVKSTRTVHLLIDQEASDTLKQDLSSLHSDLADDSELGKAVLQKTSGSIWGYRGAGTGTFVPLMALIRSGWCKQVDVHGQPVDPVKAASTTGSEPLLPAKKAKEEVKPKGVGLLGFGSSRKQERRDRRDRRESKSDSKDSKRDGRDGKRDGKDSRRDSKQDGKEGRDSKDGRDGKNSRSRSSRSRGKMLRRLLIDLDEDNRSEADAREARLKQEMYLMLLAQHAGKMCIKM</sequence>
<dbReference type="EMBL" id="LGRX02033969">
    <property type="protein sequence ID" value="KAK3239292.1"/>
    <property type="molecule type" value="Genomic_DNA"/>
</dbReference>
<organism evidence="2 3">
    <name type="scientific">Cymbomonas tetramitiformis</name>
    <dbReference type="NCBI Taxonomy" id="36881"/>
    <lineage>
        <taxon>Eukaryota</taxon>
        <taxon>Viridiplantae</taxon>
        <taxon>Chlorophyta</taxon>
        <taxon>Pyramimonadophyceae</taxon>
        <taxon>Pyramimonadales</taxon>
        <taxon>Pyramimonadaceae</taxon>
        <taxon>Cymbomonas</taxon>
    </lineage>
</organism>
<dbReference type="AlphaFoldDB" id="A0AAE0BPE4"/>
<gene>
    <name evidence="2" type="ORF">CYMTET_50771</name>
</gene>
<evidence type="ECO:0000256" key="1">
    <source>
        <dbReference type="SAM" id="MobiDB-lite"/>
    </source>
</evidence>
<reference evidence="2 3" key="1">
    <citation type="journal article" date="2015" name="Genome Biol. Evol.">
        <title>Comparative Genomics of a Bacterivorous Green Alga Reveals Evolutionary Causalities and Consequences of Phago-Mixotrophic Mode of Nutrition.</title>
        <authorList>
            <person name="Burns J.A."/>
            <person name="Paasch A."/>
            <person name="Narechania A."/>
            <person name="Kim E."/>
        </authorList>
    </citation>
    <scope>NUCLEOTIDE SEQUENCE [LARGE SCALE GENOMIC DNA]</scope>
    <source>
        <strain evidence="2 3">PLY_AMNH</strain>
    </source>
</reference>
<protein>
    <submittedName>
        <fullName evidence="2">Uncharacterized protein</fullName>
    </submittedName>
</protein>
<feature type="compositionally biased region" description="Basic and acidic residues" evidence="1">
    <location>
        <begin position="156"/>
        <end position="212"/>
    </location>
</feature>
<feature type="non-terminal residue" evidence="2">
    <location>
        <position position="1"/>
    </location>
</feature>